<dbReference type="SUPFAM" id="SSF53335">
    <property type="entry name" value="S-adenosyl-L-methionine-dependent methyltransferases"/>
    <property type="match status" value="1"/>
</dbReference>
<evidence type="ECO:0000256" key="2">
    <source>
        <dbReference type="ARBA" id="ARBA00022679"/>
    </source>
</evidence>
<keyword evidence="6" id="KW-0689">Ribosomal protein</keyword>
<organism evidence="6 7">
    <name type="scientific">Stieleria neptunia</name>
    <dbReference type="NCBI Taxonomy" id="2527979"/>
    <lineage>
        <taxon>Bacteria</taxon>
        <taxon>Pseudomonadati</taxon>
        <taxon>Planctomycetota</taxon>
        <taxon>Planctomycetia</taxon>
        <taxon>Pirellulales</taxon>
        <taxon>Pirellulaceae</taxon>
        <taxon>Stieleria</taxon>
    </lineage>
</organism>
<dbReference type="Gene3D" id="3.40.50.150">
    <property type="entry name" value="Vaccinia Virus protein VP39"/>
    <property type="match status" value="1"/>
</dbReference>
<dbReference type="InterPro" id="IPR029063">
    <property type="entry name" value="SAM-dependent_MTases_sf"/>
</dbReference>
<keyword evidence="4" id="KW-0732">Signal</keyword>
<name>A0A518HLY6_9BACT</name>
<dbReference type="PANTHER" id="PTHR13610">
    <property type="entry name" value="METHYLTRANSFERASE DOMAIN-CONTAINING PROTEIN"/>
    <property type="match status" value="1"/>
</dbReference>
<evidence type="ECO:0000259" key="5">
    <source>
        <dbReference type="Pfam" id="PF13847"/>
    </source>
</evidence>
<reference evidence="6 7" key="1">
    <citation type="submission" date="2019-03" db="EMBL/GenBank/DDBJ databases">
        <title>Deep-cultivation of Planctomycetes and their phenomic and genomic characterization uncovers novel biology.</title>
        <authorList>
            <person name="Wiegand S."/>
            <person name="Jogler M."/>
            <person name="Boedeker C."/>
            <person name="Pinto D."/>
            <person name="Vollmers J."/>
            <person name="Rivas-Marin E."/>
            <person name="Kohn T."/>
            <person name="Peeters S.H."/>
            <person name="Heuer A."/>
            <person name="Rast P."/>
            <person name="Oberbeckmann S."/>
            <person name="Bunk B."/>
            <person name="Jeske O."/>
            <person name="Meyerdierks A."/>
            <person name="Storesund J.E."/>
            <person name="Kallscheuer N."/>
            <person name="Luecker S."/>
            <person name="Lage O.M."/>
            <person name="Pohl T."/>
            <person name="Merkel B.J."/>
            <person name="Hornburger P."/>
            <person name="Mueller R.-W."/>
            <person name="Bruemmer F."/>
            <person name="Labrenz M."/>
            <person name="Spormann A.M."/>
            <person name="Op den Camp H."/>
            <person name="Overmann J."/>
            <person name="Amann R."/>
            <person name="Jetten M.S.M."/>
            <person name="Mascher T."/>
            <person name="Medema M.H."/>
            <person name="Devos D.P."/>
            <person name="Kaster A.-K."/>
            <person name="Ovreas L."/>
            <person name="Rohde M."/>
            <person name="Galperin M.Y."/>
            <person name="Jogler C."/>
        </authorList>
    </citation>
    <scope>NUCLEOTIDE SEQUENCE [LARGE SCALE GENOMIC DNA]</scope>
    <source>
        <strain evidence="6 7">Enr13</strain>
    </source>
</reference>
<keyword evidence="2 6" id="KW-0808">Transferase</keyword>
<sequence length="203" mass="22800" precursor="true">MMAHFLLFVLVAAAILAEPCFVEAAEPAQSSEDTAIHVPTPPDIVDKMLELARVSSDDLLYDLGCGDGRIVIAAASTYRCRAVGYDIDARKVKQSKDNVKRHKLETLVQIKQQDIFKLDLREASVITLYLLPEMNDRLVPQLKTLKDGSRIVCHQFPFEGIRYDRMITVKSTQDGAKHDIYLYTLPFDTVRPPQASLDRPAGR</sequence>
<evidence type="ECO:0000256" key="1">
    <source>
        <dbReference type="ARBA" id="ARBA00022603"/>
    </source>
</evidence>
<keyword evidence="1 6" id="KW-0489">Methyltransferase</keyword>
<dbReference type="PANTHER" id="PTHR13610:SF11">
    <property type="entry name" value="METHYLTRANSFERASE DOMAIN-CONTAINING PROTEIN"/>
    <property type="match status" value="1"/>
</dbReference>
<keyword evidence="3" id="KW-0949">S-adenosyl-L-methionine</keyword>
<feature type="domain" description="Methyltransferase" evidence="5">
    <location>
        <begin position="62"/>
        <end position="121"/>
    </location>
</feature>
<evidence type="ECO:0000256" key="3">
    <source>
        <dbReference type="ARBA" id="ARBA00022691"/>
    </source>
</evidence>
<proteinExistence type="predicted"/>
<protein>
    <submittedName>
        <fullName evidence="6">Ribosomal protein L11 methyltransferase</fullName>
    </submittedName>
</protein>
<dbReference type="Proteomes" id="UP000319004">
    <property type="component" value="Chromosome"/>
</dbReference>
<evidence type="ECO:0000313" key="7">
    <source>
        <dbReference type="Proteomes" id="UP000319004"/>
    </source>
</evidence>
<dbReference type="GO" id="GO:0032259">
    <property type="term" value="P:methylation"/>
    <property type="evidence" value="ECO:0007669"/>
    <property type="project" value="UniProtKB-KW"/>
</dbReference>
<keyword evidence="6" id="KW-0687">Ribonucleoprotein</keyword>
<accession>A0A518HLY6</accession>
<feature type="chain" id="PRO_5022004236" evidence="4">
    <location>
        <begin position="25"/>
        <end position="203"/>
    </location>
</feature>
<dbReference type="InterPro" id="IPR025714">
    <property type="entry name" value="Methyltranfer_dom"/>
</dbReference>
<dbReference type="AlphaFoldDB" id="A0A518HLY6"/>
<evidence type="ECO:0000256" key="4">
    <source>
        <dbReference type="SAM" id="SignalP"/>
    </source>
</evidence>
<dbReference type="KEGG" id="snep:Enr13x_17060"/>
<dbReference type="GO" id="GO:0016279">
    <property type="term" value="F:protein-lysine N-methyltransferase activity"/>
    <property type="evidence" value="ECO:0007669"/>
    <property type="project" value="InterPro"/>
</dbReference>
<dbReference type="CDD" id="cd02440">
    <property type="entry name" value="AdoMet_MTases"/>
    <property type="match status" value="1"/>
</dbReference>
<evidence type="ECO:0000313" key="6">
    <source>
        <dbReference type="EMBL" id="QDV41863.1"/>
    </source>
</evidence>
<feature type="signal peptide" evidence="4">
    <location>
        <begin position="1"/>
        <end position="24"/>
    </location>
</feature>
<gene>
    <name evidence="6" type="ORF">Enr13x_17060</name>
</gene>
<dbReference type="GO" id="GO:0005840">
    <property type="term" value="C:ribosome"/>
    <property type="evidence" value="ECO:0007669"/>
    <property type="project" value="UniProtKB-KW"/>
</dbReference>
<dbReference type="Pfam" id="PF13847">
    <property type="entry name" value="Methyltransf_31"/>
    <property type="match status" value="1"/>
</dbReference>
<keyword evidence="7" id="KW-1185">Reference proteome</keyword>
<dbReference type="EMBL" id="CP037423">
    <property type="protein sequence ID" value="QDV41863.1"/>
    <property type="molecule type" value="Genomic_DNA"/>
</dbReference>
<dbReference type="InterPro" id="IPR026170">
    <property type="entry name" value="FAM173A/B"/>
</dbReference>